<evidence type="ECO:0000313" key="3">
    <source>
        <dbReference type="EMBL" id="CRK94062.1"/>
    </source>
</evidence>
<dbReference type="EMBL" id="CVRI01000038">
    <property type="protein sequence ID" value="CRK94062.1"/>
    <property type="molecule type" value="Genomic_DNA"/>
</dbReference>
<dbReference type="STRING" id="568069.A0A1J1I573"/>
<evidence type="ECO:0000313" key="4">
    <source>
        <dbReference type="Proteomes" id="UP000183832"/>
    </source>
</evidence>
<dbReference type="GO" id="GO:0033396">
    <property type="term" value="P:beta-alanine biosynthetic process via 3-ureidopropionate"/>
    <property type="evidence" value="ECO:0007669"/>
    <property type="project" value="TreeGrafter"/>
</dbReference>
<gene>
    <name evidence="3" type="ORF">CLUMA_CG007585</name>
</gene>
<dbReference type="SUPFAM" id="SSF56317">
    <property type="entry name" value="Carbon-nitrogen hydrolase"/>
    <property type="match status" value="1"/>
</dbReference>
<organism evidence="3 4">
    <name type="scientific">Clunio marinus</name>
    <dbReference type="NCBI Taxonomy" id="568069"/>
    <lineage>
        <taxon>Eukaryota</taxon>
        <taxon>Metazoa</taxon>
        <taxon>Ecdysozoa</taxon>
        <taxon>Arthropoda</taxon>
        <taxon>Hexapoda</taxon>
        <taxon>Insecta</taxon>
        <taxon>Pterygota</taxon>
        <taxon>Neoptera</taxon>
        <taxon>Endopterygota</taxon>
        <taxon>Diptera</taxon>
        <taxon>Nematocera</taxon>
        <taxon>Chironomoidea</taxon>
        <taxon>Chironomidae</taxon>
        <taxon>Clunio</taxon>
    </lineage>
</organism>
<dbReference type="AlphaFoldDB" id="A0A1J1I573"/>
<evidence type="ECO:0000256" key="1">
    <source>
        <dbReference type="ARBA" id="ARBA00022801"/>
    </source>
</evidence>
<dbReference type="Proteomes" id="UP000183832">
    <property type="component" value="Unassembled WGS sequence"/>
</dbReference>
<accession>A0A1J1I573</accession>
<protein>
    <submittedName>
        <fullName evidence="3">CLUMA_CG007585, isoform A</fullName>
    </submittedName>
</protein>
<sequence length="193" mass="22028">MLIISTILEIDDDKFFNTSVVINSLGEIVGKYRKSHVPPIEASFLSSGDFNCPLFETEFGRIGILICYERHFPLCWLMLNRLGAEIVFNPSSEERLWLVEGRNAAFANGFFTVSTNRVGNEKFSNALNFNYFGSSYIACPLGFMTKTLPKSQDGILLADIDLNICRRVKENLSFHKNQHLEVYFKKLNHLMSK</sequence>
<keyword evidence="4" id="KW-1185">Reference proteome</keyword>
<dbReference type="Gene3D" id="3.60.110.10">
    <property type="entry name" value="Carbon-nitrogen hydrolase"/>
    <property type="match status" value="1"/>
</dbReference>
<dbReference type="PROSITE" id="PS50263">
    <property type="entry name" value="CN_HYDROLASE"/>
    <property type="match status" value="1"/>
</dbReference>
<reference evidence="3 4" key="1">
    <citation type="submission" date="2015-04" db="EMBL/GenBank/DDBJ databases">
        <authorList>
            <person name="Syromyatnikov M.Y."/>
            <person name="Popov V.N."/>
        </authorList>
    </citation>
    <scope>NUCLEOTIDE SEQUENCE [LARGE SCALE GENOMIC DNA]</scope>
</reference>
<feature type="domain" description="CN hydrolase" evidence="2">
    <location>
        <begin position="1"/>
        <end position="162"/>
    </location>
</feature>
<dbReference type="PANTHER" id="PTHR43674:SF2">
    <property type="entry name" value="BETA-UREIDOPROPIONASE"/>
    <property type="match status" value="1"/>
</dbReference>
<dbReference type="InterPro" id="IPR050345">
    <property type="entry name" value="Aliph_Amidase/BUP"/>
</dbReference>
<dbReference type="InterPro" id="IPR003010">
    <property type="entry name" value="C-N_Hydrolase"/>
</dbReference>
<dbReference type="InterPro" id="IPR036526">
    <property type="entry name" value="C-N_Hydrolase_sf"/>
</dbReference>
<evidence type="ECO:0000259" key="2">
    <source>
        <dbReference type="PROSITE" id="PS50263"/>
    </source>
</evidence>
<keyword evidence="1" id="KW-0378">Hydrolase</keyword>
<dbReference type="Pfam" id="PF00795">
    <property type="entry name" value="CN_hydrolase"/>
    <property type="match status" value="1"/>
</dbReference>
<name>A0A1J1I573_9DIPT</name>
<dbReference type="OrthoDB" id="412018at2759"/>
<dbReference type="GO" id="GO:0003837">
    <property type="term" value="F:beta-ureidopropionase activity"/>
    <property type="evidence" value="ECO:0007669"/>
    <property type="project" value="TreeGrafter"/>
</dbReference>
<proteinExistence type="predicted"/>
<dbReference type="PANTHER" id="PTHR43674">
    <property type="entry name" value="NITRILASE C965.09-RELATED"/>
    <property type="match status" value="1"/>
</dbReference>